<organism evidence="7 8">
    <name type="scientific">Mortierella alpina</name>
    <name type="common">Oleaginous fungus</name>
    <name type="synonym">Mortierella renispora</name>
    <dbReference type="NCBI Taxonomy" id="64518"/>
    <lineage>
        <taxon>Eukaryota</taxon>
        <taxon>Fungi</taxon>
        <taxon>Fungi incertae sedis</taxon>
        <taxon>Mucoromycota</taxon>
        <taxon>Mortierellomycotina</taxon>
        <taxon>Mortierellomycetes</taxon>
        <taxon>Mortierellales</taxon>
        <taxon>Mortierellaceae</taxon>
        <taxon>Mortierella</taxon>
    </lineage>
</organism>
<protein>
    <recommendedName>
        <fullName evidence="6">NodB homology domain-containing protein</fullName>
    </recommendedName>
</protein>
<dbReference type="InterPro" id="IPR002509">
    <property type="entry name" value="NODB_dom"/>
</dbReference>
<sequence length="285" mass="32112">MSVTFFSGAYTQSRLDRSTMLMTILLYTSALLILATLLQASVLPISEQSPEPVESTSEPSLELKRIKAKSGLNVITSCDQPKTLAITFDDGPFHYTAELLDLLGREGIKATFFMNGKNIGDITKFEDVVKRAFDEGHHVASHTWDHRDLSQMNEGGVRREMTRLDDTFMRILGVRPVYMRPPFGYLNNAAEHYLASNGYKVVTWSIDTNDWRHPRDIQASMEFYRDQLSSSGAHGRGFIALQHDTKADTVRHLVPAVIKYAREQGFEMVTVGACLGDPQSNWYRA</sequence>
<evidence type="ECO:0000256" key="4">
    <source>
        <dbReference type="ARBA" id="ARBA00022801"/>
    </source>
</evidence>
<dbReference type="Gene3D" id="3.20.20.370">
    <property type="entry name" value="Glycoside hydrolase/deacetylase"/>
    <property type="match status" value="1"/>
</dbReference>
<evidence type="ECO:0000259" key="6">
    <source>
        <dbReference type="PROSITE" id="PS51677"/>
    </source>
</evidence>
<name>A0A9P8D0K6_MORAP</name>
<proteinExistence type="predicted"/>
<dbReference type="SUPFAM" id="SSF88713">
    <property type="entry name" value="Glycoside hydrolase/deacetylase"/>
    <property type="match status" value="1"/>
</dbReference>
<dbReference type="PANTHER" id="PTHR46471:SF2">
    <property type="entry name" value="CHITIN DEACETYLASE-RELATED"/>
    <property type="match status" value="1"/>
</dbReference>
<dbReference type="InterPro" id="IPR011330">
    <property type="entry name" value="Glyco_hydro/deAcase_b/a-brl"/>
</dbReference>
<dbReference type="PROSITE" id="PS51677">
    <property type="entry name" value="NODB"/>
    <property type="match status" value="1"/>
</dbReference>
<dbReference type="GO" id="GO:0046872">
    <property type="term" value="F:metal ion binding"/>
    <property type="evidence" value="ECO:0007669"/>
    <property type="project" value="UniProtKB-KW"/>
</dbReference>
<keyword evidence="3" id="KW-0732">Signal</keyword>
<dbReference type="CDD" id="cd10951">
    <property type="entry name" value="CE4_ClCDA_like"/>
    <property type="match status" value="1"/>
</dbReference>
<keyword evidence="2" id="KW-0479">Metal-binding</keyword>
<reference evidence="7" key="1">
    <citation type="submission" date="2021-07" db="EMBL/GenBank/DDBJ databases">
        <title>Draft genome of Mortierella alpina, strain LL118, isolated from an aspen leaf litter sample.</title>
        <authorList>
            <person name="Yang S."/>
            <person name="Vinatzer B.A."/>
        </authorList>
    </citation>
    <scope>NUCLEOTIDE SEQUENCE</scope>
    <source>
        <strain evidence="7">LL118</strain>
    </source>
</reference>
<comment type="cofactor">
    <cofactor evidence="1">
        <name>Co(2+)</name>
        <dbReference type="ChEBI" id="CHEBI:48828"/>
    </cofactor>
</comment>
<evidence type="ECO:0000256" key="1">
    <source>
        <dbReference type="ARBA" id="ARBA00001941"/>
    </source>
</evidence>
<dbReference type="Pfam" id="PF01522">
    <property type="entry name" value="Polysacc_deac_1"/>
    <property type="match status" value="1"/>
</dbReference>
<keyword evidence="5" id="KW-0119">Carbohydrate metabolism</keyword>
<evidence type="ECO:0000313" key="7">
    <source>
        <dbReference type="EMBL" id="KAG9325746.1"/>
    </source>
</evidence>
<dbReference type="GO" id="GO:0016810">
    <property type="term" value="F:hydrolase activity, acting on carbon-nitrogen (but not peptide) bonds"/>
    <property type="evidence" value="ECO:0007669"/>
    <property type="project" value="InterPro"/>
</dbReference>
<accession>A0A9P8D0K6</accession>
<dbReference type="GO" id="GO:0005975">
    <property type="term" value="P:carbohydrate metabolic process"/>
    <property type="evidence" value="ECO:0007669"/>
    <property type="project" value="InterPro"/>
</dbReference>
<dbReference type="AlphaFoldDB" id="A0A9P8D0K6"/>
<dbReference type="EMBL" id="JAIFTL010000033">
    <property type="protein sequence ID" value="KAG9325746.1"/>
    <property type="molecule type" value="Genomic_DNA"/>
</dbReference>
<evidence type="ECO:0000313" key="8">
    <source>
        <dbReference type="Proteomes" id="UP000717515"/>
    </source>
</evidence>
<dbReference type="Proteomes" id="UP000717515">
    <property type="component" value="Unassembled WGS sequence"/>
</dbReference>
<keyword evidence="4" id="KW-0378">Hydrolase</keyword>
<dbReference type="PANTHER" id="PTHR46471">
    <property type="entry name" value="CHITIN DEACETYLASE"/>
    <property type="match status" value="1"/>
</dbReference>
<evidence type="ECO:0000256" key="3">
    <source>
        <dbReference type="ARBA" id="ARBA00022729"/>
    </source>
</evidence>
<evidence type="ECO:0000256" key="2">
    <source>
        <dbReference type="ARBA" id="ARBA00022723"/>
    </source>
</evidence>
<comment type="caution">
    <text evidence="7">The sequence shown here is derived from an EMBL/GenBank/DDBJ whole genome shotgun (WGS) entry which is preliminary data.</text>
</comment>
<gene>
    <name evidence="7" type="ORF">KVV02_003618</name>
</gene>
<evidence type="ECO:0000256" key="5">
    <source>
        <dbReference type="ARBA" id="ARBA00023277"/>
    </source>
</evidence>
<feature type="domain" description="NodB homology" evidence="6">
    <location>
        <begin position="82"/>
        <end position="269"/>
    </location>
</feature>